<dbReference type="OrthoDB" id="8048523at2759"/>
<organism evidence="8 9">
    <name type="scientific">Protomyces lactucae-debilis</name>
    <dbReference type="NCBI Taxonomy" id="2754530"/>
    <lineage>
        <taxon>Eukaryota</taxon>
        <taxon>Fungi</taxon>
        <taxon>Dikarya</taxon>
        <taxon>Ascomycota</taxon>
        <taxon>Taphrinomycotina</taxon>
        <taxon>Taphrinomycetes</taxon>
        <taxon>Taphrinales</taxon>
        <taxon>Protomycetaceae</taxon>
        <taxon>Protomyces</taxon>
    </lineage>
</organism>
<proteinExistence type="inferred from homology"/>
<dbReference type="SMART" id="SM00679">
    <property type="entry name" value="CTNS"/>
    <property type="match status" value="2"/>
</dbReference>
<dbReference type="GO" id="GO:0034486">
    <property type="term" value="P:vacuolar transmembrane transport"/>
    <property type="evidence" value="ECO:0007669"/>
    <property type="project" value="UniProtKB-ARBA"/>
</dbReference>
<dbReference type="Gene3D" id="1.20.1280.290">
    <property type="match status" value="2"/>
</dbReference>
<feature type="transmembrane region" description="Helical" evidence="7">
    <location>
        <begin position="238"/>
        <end position="257"/>
    </location>
</feature>
<dbReference type="OMA" id="LIMNASW"/>
<comment type="similarity">
    <text evidence="5">Belongs to the laat-1 family.</text>
</comment>
<protein>
    <submittedName>
        <fullName evidence="8">PQ loop repeat-domain-containing protein</fullName>
    </submittedName>
</protein>
<dbReference type="InterPro" id="IPR006603">
    <property type="entry name" value="PQ-loop_rpt"/>
</dbReference>
<feature type="transmembrane region" description="Helical" evidence="7">
    <location>
        <begin position="69"/>
        <end position="90"/>
    </location>
</feature>
<comment type="catalytic activity">
    <reaction evidence="6">
        <text>L-histidine(out) + L-arginine(in) = L-histidine(in) + L-arginine(out)</text>
        <dbReference type="Rhea" id="RHEA:71063"/>
        <dbReference type="ChEBI" id="CHEBI:32682"/>
        <dbReference type="ChEBI" id="CHEBI:57595"/>
    </reaction>
</comment>
<keyword evidence="4 7" id="KW-0472">Membrane</keyword>
<feature type="transmembrane region" description="Helical" evidence="7">
    <location>
        <begin position="44"/>
        <end position="63"/>
    </location>
</feature>
<comment type="caution">
    <text evidence="8">The sequence shown here is derived from an EMBL/GenBank/DDBJ whole genome shotgun (WGS) entry which is preliminary data.</text>
</comment>
<evidence type="ECO:0000256" key="1">
    <source>
        <dbReference type="ARBA" id="ARBA00004141"/>
    </source>
</evidence>
<dbReference type="EMBL" id="MCFI01000016">
    <property type="protein sequence ID" value="ORY79059.1"/>
    <property type="molecule type" value="Genomic_DNA"/>
</dbReference>
<evidence type="ECO:0000313" key="9">
    <source>
        <dbReference type="Proteomes" id="UP000193685"/>
    </source>
</evidence>
<dbReference type="Pfam" id="PF04193">
    <property type="entry name" value="PQ-loop"/>
    <property type="match status" value="2"/>
</dbReference>
<dbReference type="GO" id="GO:0098852">
    <property type="term" value="C:lytic vacuole membrane"/>
    <property type="evidence" value="ECO:0007669"/>
    <property type="project" value="UniProtKB-ARBA"/>
</dbReference>
<name>A0A1Y2F5B9_PROLT</name>
<evidence type="ECO:0000256" key="7">
    <source>
        <dbReference type="SAM" id="Phobius"/>
    </source>
</evidence>
<evidence type="ECO:0000256" key="2">
    <source>
        <dbReference type="ARBA" id="ARBA00022692"/>
    </source>
</evidence>
<dbReference type="GO" id="GO:0015174">
    <property type="term" value="F:basic amino acid transmembrane transporter activity"/>
    <property type="evidence" value="ECO:0007669"/>
    <property type="project" value="UniProtKB-ARBA"/>
</dbReference>
<feature type="transmembrane region" description="Helical" evidence="7">
    <location>
        <begin position="277"/>
        <end position="299"/>
    </location>
</feature>
<evidence type="ECO:0000313" key="8">
    <source>
        <dbReference type="EMBL" id="ORY79059.1"/>
    </source>
</evidence>
<keyword evidence="3 7" id="KW-1133">Transmembrane helix</keyword>
<evidence type="ECO:0000256" key="6">
    <source>
        <dbReference type="ARBA" id="ARBA00050768"/>
    </source>
</evidence>
<comment type="subcellular location">
    <subcellularLocation>
        <location evidence="1">Membrane</location>
        <topology evidence="1">Multi-pass membrane protein</topology>
    </subcellularLocation>
</comment>
<dbReference type="AlphaFoldDB" id="A0A1Y2F5B9"/>
<feature type="transmembrane region" description="Helical" evidence="7">
    <location>
        <begin position="201"/>
        <end position="218"/>
    </location>
</feature>
<feature type="transmembrane region" description="Helical" evidence="7">
    <location>
        <begin position="161"/>
        <end position="181"/>
    </location>
</feature>
<sequence length="314" mass="34409">MPPINLNNEAFSSILGSISITAWLVVFTPQIYTNWRRKSAEGLSLHFVVIWLLGDFFNIIGAWLQKVMWVMIVLAIYYAAADVVLLYQCLAYGHKATQQQDEPNHVAAIGIPTSTSSDIIGPEASTVISSSDTAVEHASAATPLIPKELELTKARTTFQAAILNILALLALCMVGTIAWYVGAISSAPQHGKPPPTPKLRWNAGGQIFGWGCAALYLGSRIPQIIHNYKRGSTEGLSALFFLFACLGNITYVGSILIRQNRESPHYHKYLAINASWLAGSAGTLLLDVVILTQTLFYSLRDDRLQRKRQHDAAA</sequence>
<dbReference type="FunFam" id="1.20.1280.290:FF:000009">
    <property type="entry name" value="PQ loop repeat family protein"/>
    <property type="match status" value="1"/>
</dbReference>
<dbReference type="FunFam" id="1.20.1280.290:FF:000012">
    <property type="entry name" value="Vacuolar membrane PQ loop repeat protein"/>
    <property type="match status" value="1"/>
</dbReference>
<gene>
    <name evidence="8" type="ORF">BCR37DRAFT_382037</name>
</gene>
<accession>A0A1Y2F5B9</accession>
<evidence type="ECO:0000256" key="5">
    <source>
        <dbReference type="ARBA" id="ARBA00038039"/>
    </source>
</evidence>
<dbReference type="GeneID" id="63786393"/>
<dbReference type="Proteomes" id="UP000193685">
    <property type="component" value="Unassembled WGS sequence"/>
</dbReference>
<evidence type="ECO:0000256" key="3">
    <source>
        <dbReference type="ARBA" id="ARBA00022989"/>
    </source>
</evidence>
<dbReference type="PANTHER" id="PTHR16201:SF35">
    <property type="entry name" value="VACUOLAR AMINO ACID TRANSPORTER YPQ1-RELATED"/>
    <property type="match status" value="1"/>
</dbReference>
<keyword evidence="2 7" id="KW-0812">Transmembrane</keyword>
<keyword evidence="9" id="KW-1185">Reference proteome</keyword>
<feature type="transmembrane region" description="Helical" evidence="7">
    <location>
        <begin position="12"/>
        <end position="32"/>
    </location>
</feature>
<evidence type="ECO:0000256" key="4">
    <source>
        <dbReference type="ARBA" id="ARBA00023136"/>
    </source>
</evidence>
<dbReference type="PANTHER" id="PTHR16201">
    <property type="entry name" value="SEVEN TRANSMEMBRANE PROTEIN 1-RELATED"/>
    <property type="match status" value="1"/>
</dbReference>
<reference evidence="8 9" key="1">
    <citation type="submission" date="2016-07" db="EMBL/GenBank/DDBJ databases">
        <title>Pervasive Adenine N6-methylation of Active Genes in Fungi.</title>
        <authorList>
            <consortium name="DOE Joint Genome Institute"/>
            <person name="Mondo S.J."/>
            <person name="Dannebaum R.O."/>
            <person name="Kuo R.C."/>
            <person name="Labutti K."/>
            <person name="Haridas S."/>
            <person name="Kuo A."/>
            <person name="Salamov A."/>
            <person name="Ahrendt S.R."/>
            <person name="Lipzen A."/>
            <person name="Sullivan W."/>
            <person name="Andreopoulos W.B."/>
            <person name="Clum A."/>
            <person name="Lindquist E."/>
            <person name="Daum C."/>
            <person name="Ramamoorthy G.K."/>
            <person name="Gryganskyi A."/>
            <person name="Culley D."/>
            <person name="Magnuson J.K."/>
            <person name="James T.Y."/>
            <person name="O'Malley M.A."/>
            <person name="Stajich J.E."/>
            <person name="Spatafora J.W."/>
            <person name="Visel A."/>
            <person name="Grigoriev I.V."/>
        </authorList>
    </citation>
    <scope>NUCLEOTIDE SEQUENCE [LARGE SCALE GENOMIC DNA]</scope>
    <source>
        <strain evidence="8 9">12-1054</strain>
    </source>
</reference>
<dbReference type="RefSeq" id="XP_040723691.1">
    <property type="nucleotide sequence ID" value="XM_040869794.1"/>
</dbReference>
<dbReference type="InterPro" id="IPR051415">
    <property type="entry name" value="LAAT-1"/>
</dbReference>